<proteinExistence type="predicted"/>
<name>A0A0F9YDW5_9BACT</name>
<accession>A0A0F9YDW5</accession>
<gene>
    <name evidence="1" type="ORF">UR19_C0007G0038</name>
</gene>
<evidence type="ECO:0000313" key="2">
    <source>
        <dbReference type="Proteomes" id="UP000034934"/>
    </source>
</evidence>
<organism evidence="1 2">
    <name type="scientific">Candidatus Nomurabacteria bacterium GW2011_GWF1_31_48</name>
    <dbReference type="NCBI Taxonomy" id="1618767"/>
    <lineage>
        <taxon>Bacteria</taxon>
        <taxon>Candidatus Nomuraibacteriota</taxon>
    </lineage>
</organism>
<dbReference type="Proteomes" id="UP000034934">
    <property type="component" value="Unassembled WGS sequence"/>
</dbReference>
<comment type="caution">
    <text evidence="1">The sequence shown here is derived from an EMBL/GenBank/DDBJ whole genome shotgun (WGS) entry which is preliminary data.</text>
</comment>
<reference evidence="1 2" key="1">
    <citation type="journal article" date="2015" name="Nature">
        <title>rRNA introns, odd ribosomes, and small enigmatic genomes across a large radiation of phyla.</title>
        <authorList>
            <person name="Brown C.T."/>
            <person name="Hug L.A."/>
            <person name="Thomas B.C."/>
            <person name="Sharon I."/>
            <person name="Castelle C.J."/>
            <person name="Singh A."/>
            <person name="Wilkins M.J."/>
            <person name="Williams K.H."/>
            <person name="Banfield J.F."/>
        </authorList>
    </citation>
    <scope>NUCLEOTIDE SEQUENCE [LARGE SCALE GENOMIC DNA]</scope>
</reference>
<dbReference type="AlphaFoldDB" id="A0A0F9YDW5"/>
<evidence type="ECO:0000313" key="1">
    <source>
        <dbReference type="EMBL" id="KKP29864.1"/>
    </source>
</evidence>
<dbReference type="EMBL" id="LBOG01000007">
    <property type="protein sequence ID" value="KKP29864.1"/>
    <property type="molecule type" value="Genomic_DNA"/>
</dbReference>
<sequence length="382" mass="38536">MTGSGNNNILRLTDSVNTLTFTGSVGIGTVSPTAVLHLKAGTATASTAPLKFTSGSLLTIPEAGSIEFLTDTYYGTITTGAARKTFAFTEDITTTLGSYLKLDQTTPQTTVGTFTFPKVVGTTDITTPLLIGGSAVDSKLTYKSTTGTGTTSAIAHQWLGGTNGGTVIATMLNNGNVGIGTTAPRDALDFATINGSSDAKNILMGVYNGPTGGGGTTLGGGIVWKANYTGYTKRSAGILQIAEDNYFQAGLAFYTNGSADATTDWSERMRINKAGNVGIGQTAPVAKLGITGNASIGATYGALAAPVSGLIIEGNVGIGTTSPGQKLAVLGAAGDTAVVSISTTSGNTCTFSTTTGSFSCASDIITFLCSSCTISRSSNSRT</sequence>
<protein>
    <submittedName>
        <fullName evidence="1">Tail Collar domain protein</fullName>
    </submittedName>
</protein>